<evidence type="ECO:0000256" key="4">
    <source>
        <dbReference type="SAM" id="SignalP"/>
    </source>
</evidence>
<dbReference type="InterPro" id="IPR006626">
    <property type="entry name" value="PbH1"/>
</dbReference>
<evidence type="ECO:0000313" key="7">
    <source>
        <dbReference type="Proteomes" id="UP001527882"/>
    </source>
</evidence>
<reference evidence="6 7" key="1">
    <citation type="submission" date="2022-12" db="EMBL/GenBank/DDBJ databases">
        <title>Draft genome sequence of Paenibacillus sp. dW9.</title>
        <authorList>
            <person name="Choi E.-W."/>
            <person name="Kim D.-U."/>
        </authorList>
    </citation>
    <scope>NUCLEOTIDE SEQUENCE [LARGE SCALE GENOMIC DNA]</scope>
    <source>
        <strain evidence="7">dW9</strain>
    </source>
</reference>
<keyword evidence="7" id="KW-1185">Reference proteome</keyword>
<dbReference type="InterPro" id="IPR012334">
    <property type="entry name" value="Pectin_lyas_fold"/>
</dbReference>
<dbReference type="InterPro" id="IPR052052">
    <property type="entry name" value="Polysaccharide_Lyase_9"/>
</dbReference>
<dbReference type="PANTHER" id="PTHR40088:SF2">
    <property type="entry name" value="SECRETED SUGAR HYDROLASE"/>
    <property type="match status" value="1"/>
</dbReference>
<name>A0ABT4QI41_9BACL</name>
<feature type="signal peptide" evidence="4">
    <location>
        <begin position="1"/>
        <end position="24"/>
    </location>
</feature>
<dbReference type="InterPro" id="IPR059226">
    <property type="entry name" value="Choice_anch_Q_dom"/>
</dbReference>
<evidence type="ECO:0000256" key="2">
    <source>
        <dbReference type="ARBA" id="ARBA00022525"/>
    </source>
</evidence>
<dbReference type="PROSITE" id="PS51257">
    <property type="entry name" value="PROKAR_LIPOPROTEIN"/>
    <property type="match status" value="1"/>
</dbReference>
<feature type="chain" id="PRO_5047137188" evidence="4">
    <location>
        <begin position="25"/>
        <end position="506"/>
    </location>
</feature>
<comment type="caution">
    <text evidence="6">The sequence shown here is derived from an EMBL/GenBank/DDBJ whole genome shotgun (WGS) entry which is preliminary data.</text>
</comment>
<protein>
    <submittedName>
        <fullName evidence="6">Right-handed parallel beta-helix repeat-containing protein</fullName>
    </submittedName>
</protein>
<dbReference type="EMBL" id="JAQAGZ010000024">
    <property type="protein sequence ID" value="MCZ8516556.1"/>
    <property type="molecule type" value="Genomic_DNA"/>
</dbReference>
<proteinExistence type="predicted"/>
<comment type="subcellular location">
    <subcellularLocation>
        <location evidence="1">Secreted</location>
    </subcellularLocation>
</comment>
<dbReference type="InterPro" id="IPR039448">
    <property type="entry name" value="Beta_helix"/>
</dbReference>
<dbReference type="SUPFAM" id="SSF51126">
    <property type="entry name" value="Pectin lyase-like"/>
    <property type="match status" value="1"/>
</dbReference>
<dbReference type="SMART" id="SM00710">
    <property type="entry name" value="PbH1"/>
    <property type="match status" value="9"/>
</dbReference>
<dbReference type="NCBIfam" id="NF041518">
    <property type="entry name" value="choice_anch_Q"/>
    <property type="match status" value="1"/>
</dbReference>
<dbReference type="Pfam" id="PF13229">
    <property type="entry name" value="Beta_helix"/>
    <property type="match status" value="1"/>
</dbReference>
<keyword evidence="3 4" id="KW-0732">Signal</keyword>
<evidence type="ECO:0000256" key="3">
    <source>
        <dbReference type="ARBA" id="ARBA00022729"/>
    </source>
</evidence>
<dbReference type="InterPro" id="IPR011050">
    <property type="entry name" value="Pectin_lyase_fold/virulence"/>
</dbReference>
<dbReference type="PANTHER" id="PTHR40088">
    <property type="entry name" value="PECTATE LYASE (EUROFUNG)"/>
    <property type="match status" value="1"/>
</dbReference>
<feature type="domain" description="Right handed beta helix" evidence="5">
    <location>
        <begin position="216"/>
        <end position="389"/>
    </location>
</feature>
<keyword evidence="2" id="KW-0964">Secreted</keyword>
<organism evidence="6 7">
    <name type="scientific">Paenibacillus gyeongsangnamensis</name>
    <dbReference type="NCBI Taxonomy" id="3388067"/>
    <lineage>
        <taxon>Bacteria</taxon>
        <taxon>Bacillati</taxon>
        <taxon>Bacillota</taxon>
        <taxon>Bacilli</taxon>
        <taxon>Bacillales</taxon>
        <taxon>Paenibacillaceae</taxon>
        <taxon>Paenibacillus</taxon>
    </lineage>
</organism>
<sequence length="506" mass="54129">MILTMKKVFVGALALGLLSCTWFGAGKWNTAAAASAIYYVSPNGNDGNLGTSVDAPFRTIQKAADVAGAGSTILVRGGIYNESVTVTNSGSSLNGYITFQNYAGETPVIDGTNLPASNTGLFNIANKSYIRLQGFEIRNFRAGVVSDIPIGVHIEGTGQYIEILNNYVHHIETGFQGGNALGIAVFGTSSDSVNNLNHIVIDHNEVANLKLGLSEAVSINGNVDTFQVTNNKVHDNNNIGIVMIGFEGVSPDSTLDQARNGTVVTNVVYNNSSNGNSSYTGYSAGGIYVDGGKDIVIERNDTHDNDIGIEVTSEHAGHYASGVTVRNNLIYRNIMSGITLGGYDQYRGYTQNCFFLNNTIFSNDTLAMNYGQITFNYNTQNNTVQNNLIYGSATNVLISNPFTENAGNVLDSNLYFTTSGDQAGLWQWKNVSYTGFANYKSATGNDSHSIFADPKFMNLTTPDLHLQSVSLAINAGQNLPNIGDTDYDGNARIQGGIVDIGAFEAR</sequence>
<dbReference type="Proteomes" id="UP001527882">
    <property type="component" value="Unassembled WGS sequence"/>
</dbReference>
<gene>
    <name evidence="6" type="ORF">O9H85_30035</name>
</gene>
<evidence type="ECO:0000313" key="6">
    <source>
        <dbReference type="EMBL" id="MCZ8516556.1"/>
    </source>
</evidence>
<evidence type="ECO:0000259" key="5">
    <source>
        <dbReference type="Pfam" id="PF13229"/>
    </source>
</evidence>
<accession>A0ABT4QI41</accession>
<dbReference type="Gene3D" id="2.160.20.10">
    <property type="entry name" value="Single-stranded right-handed beta-helix, Pectin lyase-like"/>
    <property type="match status" value="1"/>
</dbReference>
<evidence type="ECO:0000256" key="1">
    <source>
        <dbReference type="ARBA" id="ARBA00004613"/>
    </source>
</evidence>